<dbReference type="Proteomes" id="UP000187013">
    <property type="component" value="Unassembled WGS sequence"/>
</dbReference>
<evidence type="ECO:0000256" key="5">
    <source>
        <dbReference type="ARBA" id="ARBA00023242"/>
    </source>
</evidence>
<dbReference type="eggNOG" id="ENOG502RPD7">
    <property type="taxonomic scope" value="Eukaryota"/>
</dbReference>
<feature type="compositionally biased region" description="Basic and acidic residues" evidence="6">
    <location>
        <begin position="169"/>
        <end position="180"/>
    </location>
</feature>
<feature type="compositionally biased region" description="Polar residues" evidence="6">
    <location>
        <begin position="388"/>
        <end position="401"/>
    </location>
</feature>
<dbReference type="GO" id="GO:0005737">
    <property type="term" value="C:cytoplasm"/>
    <property type="evidence" value="ECO:0007669"/>
    <property type="project" value="UniProtKB-SubCell"/>
</dbReference>
<gene>
    <name evidence="8" type="ORF">ZYGR_0N05350</name>
</gene>
<dbReference type="PANTHER" id="PTHR40621:SF6">
    <property type="entry name" value="AP-1-LIKE TRANSCRIPTION FACTOR YAP1-RELATED"/>
    <property type="match status" value="1"/>
</dbReference>
<dbReference type="Gene3D" id="1.20.5.170">
    <property type="match status" value="1"/>
</dbReference>
<keyword evidence="5" id="KW-0539">Nucleus</keyword>
<keyword evidence="4" id="KW-0804">Transcription</keyword>
<feature type="domain" description="BZIP" evidence="7">
    <location>
        <begin position="49"/>
        <end position="112"/>
    </location>
</feature>
<dbReference type="InterPro" id="IPR046347">
    <property type="entry name" value="bZIP_sf"/>
</dbReference>
<organism evidence="8 9">
    <name type="scientific">Zygosaccharomyces rouxii</name>
    <dbReference type="NCBI Taxonomy" id="4956"/>
    <lineage>
        <taxon>Eukaryota</taxon>
        <taxon>Fungi</taxon>
        <taxon>Dikarya</taxon>
        <taxon>Ascomycota</taxon>
        <taxon>Saccharomycotina</taxon>
        <taxon>Saccharomycetes</taxon>
        <taxon>Saccharomycetales</taxon>
        <taxon>Saccharomycetaceae</taxon>
        <taxon>Zygosaccharomyces</taxon>
    </lineage>
</organism>
<feature type="region of interest" description="Disordered" evidence="6">
    <location>
        <begin position="1"/>
        <end position="75"/>
    </location>
</feature>
<dbReference type="InterPro" id="IPR013910">
    <property type="entry name" value="TF_PAP1"/>
</dbReference>
<feature type="compositionally biased region" description="Basic and acidic residues" evidence="6">
    <location>
        <begin position="492"/>
        <end position="514"/>
    </location>
</feature>
<accession>A0A1Q3A0B5</accession>
<evidence type="ECO:0000256" key="1">
    <source>
        <dbReference type="ARBA" id="ARBA00004123"/>
    </source>
</evidence>
<dbReference type="PANTHER" id="PTHR40621">
    <property type="entry name" value="TRANSCRIPTION FACTOR KAPC-RELATED"/>
    <property type="match status" value="1"/>
</dbReference>
<reference evidence="8 9" key="1">
    <citation type="submission" date="2016-08" db="EMBL/GenBank/DDBJ databases">
        <title>Draft genome sequence of allopolyploid Zygosaccharomyces rouxii.</title>
        <authorList>
            <person name="Watanabe J."/>
            <person name="Uehara K."/>
            <person name="Mogi Y."/>
            <person name="Tsukioka Y."/>
        </authorList>
    </citation>
    <scope>NUCLEOTIDE SEQUENCE [LARGE SCALE GENOMIC DNA]</scope>
    <source>
        <strain evidence="8 9">NBRC 110957</strain>
    </source>
</reference>
<feature type="compositionally biased region" description="Acidic residues" evidence="6">
    <location>
        <begin position="21"/>
        <end position="31"/>
    </location>
</feature>
<feature type="compositionally biased region" description="Polar residues" evidence="6">
    <location>
        <begin position="460"/>
        <end position="471"/>
    </location>
</feature>
<dbReference type="InterPro" id="IPR004827">
    <property type="entry name" value="bZIP"/>
</dbReference>
<dbReference type="CDD" id="cd14688">
    <property type="entry name" value="bZIP_YAP"/>
    <property type="match status" value="1"/>
</dbReference>
<feature type="region of interest" description="Disordered" evidence="6">
    <location>
        <begin position="455"/>
        <end position="522"/>
    </location>
</feature>
<dbReference type="SUPFAM" id="SSF57959">
    <property type="entry name" value="Leucine zipper domain"/>
    <property type="match status" value="1"/>
</dbReference>
<dbReference type="FunFam" id="1.20.5.170:FF:000067">
    <property type="entry name" value="BZIP transcription factor"/>
    <property type="match status" value="1"/>
</dbReference>
<comment type="caution">
    <text evidence="8">The sequence shown here is derived from an EMBL/GenBank/DDBJ whole genome shotgun (WGS) entry which is preliminary data.</text>
</comment>
<dbReference type="GO" id="GO:0001228">
    <property type="term" value="F:DNA-binding transcription activator activity, RNA polymerase II-specific"/>
    <property type="evidence" value="ECO:0007669"/>
    <property type="project" value="TreeGrafter"/>
</dbReference>
<evidence type="ECO:0000256" key="2">
    <source>
        <dbReference type="ARBA" id="ARBA00004496"/>
    </source>
</evidence>
<dbReference type="PROSITE" id="PS00036">
    <property type="entry name" value="BZIP_BASIC"/>
    <property type="match status" value="1"/>
</dbReference>
<feature type="compositionally biased region" description="Basic and acidic residues" evidence="6">
    <location>
        <begin position="65"/>
        <end position="75"/>
    </location>
</feature>
<feature type="compositionally biased region" description="Polar residues" evidence="6">
    <location>
        <begin position="364"/>
        <end position="381"/>
    </location>
</feature>
<protein>
    <recommendedName>
        <fullName evidence="7">BZIP domain-containing protein</fullName>
    </recommendedName>
</protein>
<evidence type="ECO:0000313" key="9">
    <source>
        <dbReference type="Proteomes" id="UP000187013"/>
    </source>
</evidence>
<feature type="compositionally biased region" description="Low complexity" evidence="6">
    <location>
        <begin position="205"/>
        <end position="224"/>
    </location>
</feature>
<dbReference type="Pfam" id="PF00170">
    <property type="entry name" value="bZIP_1"/>
    <property type="match status" value="1"/>
</dbReference>
<feature type="region of interest" description="Disordered" evidence="6">
    <location>
        <begin position="129"/>
        <end position="153"/>
    </location>
</feature>
<dbReference type="InterPro" id="IPR050936">
    <property type="entry name" value="AP-1-like"/>
</dbReference>
<dbReference type="SUPFAM" id="SSF111430">
    <property type="entry name" value="YAP1 redox domain"/>
    <property type="match status" value="1"/>
</dbReference>
<evidence type="ECO:0000259" key="7">
    <source>
        <dbReference type="PROSITE" id="PS50217"/>
    </source>
</evidence>
<evidence type="ECO:0000256" key="6">
    <source>
        <dbReference type="SAM" id="MobiDB-lite"/>
    </source>
</evidence>
<comment type="subcellular location">
    <subcellularLocation>
        <location evidence="2">Cytoplasm</location>
    </subcellularLocation>
    <subcellularLocation>
        <location evidence="1">Nucleus</location>
    </subcellularLocation>
</comment>
<dbReference type="EMBL" id="BDGX01000014">
    <property type="protein sequence ID" value="GAV49129.1"/>
    <property type="molecule type" value="Genomic_DNA"/>
</dbReference>
<name>A0A1Q3A0B5_ZYGRO</name>
<feature type="compositionally biased region" description="Polar residues" evidence="6">
    <location>
        <begin position="240"/>
        <end position="263"/>
    </location>
</feature>
<dbReference type="SMART" id="SM00338">
    <property type="entry name" value="BRLZ"/>
    <property type="match status" value="1"/>
</dbReference>
<dbReference type="AlphaFoldDB" id="A0A1Q3A0B5"/>
<feature type="region of interest" description="Disordered" evidence="6">
    <location>
        <begin position="345"/>
        <end position="423"/>
    </location>
</feature>
<dbReference type="GO" id="GO:0090575">
    <property type="term" value="C:RNA polymerase II transcription regulator complex"/>
    <property type="evidence" value="ECO:0007669"/>
    <property type="project" value="TreeGrafter"/>
</dbReference>
<evidence type="ECO:0000313" key="8">
    <source>
        <dbReference type="EMBL" id="GAV49129.1"/>
    </source>
</evidence>
<dbReference type="PROSITE" id="PS50217">
    <property type="entry name" value="BZIP"/>
    <property type="match status" value="1"/>
</dbReference>
<dbReference type="GO" id="GO:0034599">
    <property type="term" value="P:cellular response to oxidative stress"/>
    <property type="evidence" value="ECO:0007669"/>
    <property type="project" value="UniProtKB-ARBA"/>
</dbReference>
<dbReference type="GO" id="GO:0000976">
    <property type="term" value="F:transcription cis-regulatory region binding"/>
    <property type="evidence" value="ECO:0007669"/>
    <property type="project" value="InterPro"/>
</dbReference>
<evidence type="ECO:0000256" key="4">
    <source>
        <dbReference type="ARBA" id="ARBA00023163"/>
    </source>
</evidence>
<dbReference type="InterPro" id="IPR023167">
    <property type="entry name" value="Yap1_redox_dom_sf"/>
</dbReference>
<keyword evidence="3" id="KW-0805">Transcription regulation</keyword>
<evidence type="ECO:0000256" key="3">
    <source>
        <dbReference type="ARBA" id="ARBA00023015"/>
    </source>
</evidence>
<feature type="region of interest" description="Disordered" evidence="6">
    <location>
        <begin position="167"/>
        <end position="263"/>
    </location>
</feature>
<proteinExistence type="predicted"/>
<dbReference type="Pfam" id="PF08601">
    <property type="entry name" value="PAP1"/>
    <property type="match status" value="1"/>
</dbReference>
<dbReference type="Gene3D" id="1.10.238.100">
    <property type="entry name" value="YAP1 redox domain. Chain B"/>
    <property type="match status" value="1"/>
</dbReference>
<sequence>MNEMSTTSAKRPLEPTVSLDFAEDEADDSPTSDEPRKKGGKPGRKPLDSEAKSKRTAQNRAAQRAFRERKEKKMKELEDKVHALEELNQQSLVETEFLRSQLVTLVTELKRYRPENPNDSQVLQYLAKTENSKSDDSSQNKKDSESKEIEESVRRKMSFTFAFPWKNEFNNDHRNSEDKGNLSSHGEQQRSKQQHDNNNILMQFPSPGSSSKSSSQSSSSLKPKNGLSTPSNGDGIRKGSTGNNSSINQTNGSISSSNGFTPGSTSTGWMDNVFYNDDARQLPQFYQSNNNNENSRLFEDNTTMPGDYDSVTFSNQFNFNDKFDEQVSEFCTKLGQVCGTKDCPIPQKQKSSYSSPAVPKSPIVFSNTWDTPSEDPQQQLPTLEENLSDPSIRQTNAYSNTDGGDGDDEGIVVSMNSPEKNSELPFIDTSLAFPEEQDLFREQQPDNMFAEFIEHDPQRDTTNGNEGNTSPDQDEFLASGMVQEEPAVTTGEVKDNTNDNVKDGKIQDEGKEAPNSDVVVPSSDGKLLKCSEVWDRITSHPKYSDMDIDGLCQELMAKAKCSERGVVVQAEDVQYALNNRVE</sequence>
<dbReference type="OrthoDB" id="5380163at2759"/>
<feature type="compositionally biased region" description="Basic and acidic residues" evidence="6">
    <location>
        <begin position="130"/>
        <end position="153"/>
    </location>
</feature>